<dbReference type="InterPro" id="IPR003439">
    <property type="entry name" value="ABC_transporter-like_ATP-bd"/>
</dbReference>
<organism evidence="2 3">
    <name type="scientific">Escallonia rubra</name>
    <dbReference type="NCBI Taxonomy" id="112253"/>
    <lineage>
        <taxon>Eukaryota</taxon>
        <taxon>Viridiplantae</taxon>
        <taxon>Streptophyta</taxon>
        <taxon>Embryophyta</taxon>
        <taxon>Tracheophyta</taxon>
        <taxon>Spermatophyta</taxon>
        <taxon>Magnoliopsida</taxon>
        <taxon>eudicotyledons</taxon>
        <taxon>Gunneridae</taxon>
        <taxon>Pentapetalae</taxon>
        <taxon>asterids</taxon>
        <taxon>campanulids</taxon>
        <taxon>Escalloniales</taxon>
        <taxon>Escalloniaceae</taxon>
        <taxon>Escallonia</taxon>
    </lineage>
</organism>
<dbReference type="SUPFAM" id="SSF52540">
    <property type="entry name" value="P-loop containing nucleoside triphosphate hydrolases"/>
    <property type="match status" value="1"/>
</dbReference>
<dbReference type="Gene3D" id="3.40.50.300">
    <property type="entry name" value="P-loop containing nucleotide triphosphate hydrolases"/>
    <property type="match status" value="1"/>
</dbReference>
<accession>A0AA88QRG0</accession>
<dbReference type="GO" id="GO:0016020">
    <property type="term" value="C:membrane"/>
    <property type="evidence" value="ECO:0007669"/>
    <property type="project" value="TreeGrafter"/>
</dbReference>
<protein>
    <recommendedName>
        <fullName evidence="1">ABC transporter domain-containing protein</fullName>
    </recommendedName>
</protein>
<gene>
    <name evidence="2" type="ORF">RJ640_029859</name>
</gene>
<dbReference type="Proteomes" id="UP001187471">
    <property type="component" value="Unassembled WGS sequence"/>
</dbReference>
<evidence type="ECO:0000259" key="1">
    <source>
        <dbReference type="PROSITE" id="PS50893"/>
    </source>
</evidence>
<dbReference type="PROSITE" id="PS00211">
    <property type="entry name" value="ABC_TRANSPORTER_1"/>
    <property type="match status" value="1"/>
</dbReference>
<keyword evidence="3" id="KW-1185">Reference proteome</keyword>
<dbReference type="InterPro" id="IPR039421">
    <property type="entry name" value="Type_1_exporter"/>
</dbReference>
<name>A0AA88QRG0_9ASTE</name>
<proteinExistence type="predicted"/>
<dbReference type="GO" id="GO:0005524">
    <property type="term" value="F:ATP binding"/>
    <property type="evidence" value="ECO:0007669"/>
    <property type="project" value="InterPro"/>
</dbReference>
<feature type="domain" description="ABC transporter" evidence="1">
    <location>
        <begin position="32"/>
        <end position="214"/>
    </location>
</feature>
<dbReference type="AlphaFoldDB" id="A0AA88QRG0"/>
<dbReference type="PANTHER" id="PTHR24221:SF528">
    <property type="entry name" value="ABC TRANSPORTER B FAMILY MEMBER 15"/>
    <property type="match status" value="1"/>
</dbReference>
<dbReference type="PANTHER" id="PTHR24221">
    <property type="entry name" value="ATP-BINDING CASSETTE SUB-FAMILY B"/>
    <property type="match status" value="1"/>
</dbReference>
<evidence type="ECO:0000313" key="2">
    <source>
        <dbReference type="EMBL" id="KAK2967865.1"/>
    </source>
</evidence>
<dbReference type="PROSITE" id="PS50893">
    <property type="entry name" value="ABC_TRANSPORTER_2"/>
    <property type="match status" value="1"/>
</dbReference>
<dbReference type="Pfam" id="PF00005">
    <property type="entry name" value="ABC_tran"/>
    <property type="match status" value="1"/>
</dbReference>
<comment type="caution">
    <text evidence="2">The sequence shown here is derived from an EMBL/GenBank/DDBJ whole genome shotgun (WGS) entry which is preliminary data.</text>
</comment>
<dbReference type="GO" id="GO:0042626">
    <property type="term" value="F:ATPase-coupled transmembrane transporter activity"/>
    <property type="evidence" value="ECO:0007669"/>
    <property type="project" value="TreeGrafter"/>
</dbReference>
<evidence type="ECO:0000313" key="3">
    <source>
        <dbReference type="Proteomes" id="UP001187471"/>
    </source>
</evidence>
<dbReference type="GO" id="GO:0016887">
    <property type="term" value="F:ATP hydrolysis activity"/>
    <property type="evidence" value="ECO:0007669"/>
    <property type="project" value="InterPro"/>
</dbReference>
<sequence>MTYPKVRMQSGQFLQCWIGLLKFKPDKIIGHVEAHNVDFAYPARPDVFKGFSIIIGAGKSTALVGPSGSGKSTIIGLIERFYDPFRGIVKIDGLDIRSYNLRSLRKHIGLVSQEPTLFSGTVRQNITDGTSDNVDETELIEAAKAANAHNFIVGLENGYDTWCGDRGLHLSGGQKQRIAIARAILKNPSVVGVNAIEYPSNVDHFIRLKEICNLV</sequence>
<dbReference type="InterPro" id="IPR027417">
    <property type="entry name" value="P-loop_NTPase"/>
</dbReference>
<reference evidence="2" key="1">
    <citation type="submission" date="2022-12" db="EMBL/GenBank/DDBJ databases">
        <title>Draft genome assemblies for two species of Escallonia (Escalloniales).</title>
        <authorList>
            <person name="Chanderbali A."/>
            <person name="Dervinis C."/>
            <person name="Anghel I."/>
            <person name="Soltis D."/>
            <person name="Soltis P."/>
            <person name="Zapata F."/>
        </authorList>
    </citation>
    <scope>NUCLEOTIDE SEQUENCE</scope>
    <source>
        <strain evidence="2">UCBG92.1500</strain>
        <tissue evidence="2">Leaf</tissue>
    </source>
</reference>
<dbReference type="EMBL" id="JAVXUO010002978">
    <property type="protein sequence ID" value="KAK2967865.1"/>
    <property type="molecule type" value="Genomic_DNA"/>
</dbReference>
<dbReference type="InterPro" id="IPR017871">
    <property type="entry name" value="ABC_transporter-like_CS"/>
</dbReference>